<dbReference type="PROSITE" id="PS01125">
    <property type="entry name" value="ROK"/>
    <property type="match status" value="1"/>
</dbReference>
<dbReference type="PANTHER" id="PTHR18964:SF174">
    <property type="entry name" value="D-ALLOSE KINASE-RELATED"/>
    <property type="match status" value="1"/>
</dbReference>
<gene>
    <name evidence="1" type="ORF">V0U35_09060</name>
</gene>
<proteinExistence type="predicted"/>
<accession>A0ABU7LZ40</accession>
<comment type="caution">
    <text evidence="1">The sequence shown here is derived from an EMBL/GenBank/DDBJ whole genome shotgun (WGS) entry which is preliminary data.</text>
</comment>
<dbReference type="InterPro" id="IPR049874">
    <property type="entry name" value="ROK_cs"/>
</dbReference>
<name>A0ABU7LZ40_9PROT</name>
<evidence type="ECO:0000313" key="1">
    <source>
        <dbReference type="EMBL" id="MEE2566828.1"/>
    </source>
</evidence>
<dbReference type="EMBL" id="JAZDRO010000003">
    <property type="protein sequence ID" value="MEE2566828.1"/>
    <property type="molecule type" value="Genomic_DNA"/>
</dbReference>
<dbReference type="Pfam" id="PF00480">
    <property type="entry name" value="ROK"/>
    <property type="match status" value="1"/>
</dbReference>
<evidence type="ECO:0000313" key="2">
    <source>
        <dbReference type="Proteomes" id="UP001310692"/>
    </source>
</evidence>
<keyword evidence="2" id="KW-1185">Reference proteome</keyword>
<dbReference type="PANTHER" id="PTHR18964">
    <property type="entry name" value="ROK (REPRESSOR, ORF, KINASE) FAMILY"/>
    <property type="match status" value="1"/>
</dbReference>
<sequence>MVRAGIDLGGTKIEAIALDDAGQTLACKRISTPSGYDAAIRAVAGLVTDFERQDGPIGRVGVGHPGSASPATGLIRGANSTWLNGRDFRSDLSAALGRPTRFANDADCFAMAEATDGAGAGCRTVFGVILGTGVGGGIVIDGQLHSGAQNIAGEWGHTALPRLTEEEYPGPDCWCGQVSCVEAWLSGPGIAAEHESRTGRQTDSAAILAGPAEVEIYAGRLARALSTVVNILDPDAIILGGGVSNTAGLPEAVETALRDQVFSDVLNTRVLRHKHGDASGVRGAAMLWSAKE</sequence>
<dbReference type="Proteomes" id="UP001310692">
    <property type="component" value="Unassembled WGS sequence"/>
</dbReference>
<dbReference type="InterPro" id="IPR000600">
    <property type="entry name" value="ROK"/>
</dbReference>
<dbReference type="Gene3D" id="3.30.420.40">
    <property type="match status" value="2"/>
</dbReference>
<reference evidence="1 2" key="1">
    <citation type="submission" date="2024-01" db="EMBL/GenBank/DDBJ databases">
        <title>Hyphobacterium bacterium isolated from marine sediment.</title>
        <authorList>
            <person name="Zhao S."/>
        </authorList>
    </citation>
    <scope>NUCLEOTIDE SEQUENCE [LARGE SCALE GENOMIC DNA]</scope>
    <source>
        <strain evidence="1 2">Y60-23</strain>
    </source>
</reference>
<organism evidence="1 2">
    <name type="scientific">Hyphobacterium marinum</name>
    <dbReference type="NCBI Taxonomy" id="3116574"/>
    <lineage>
        <taxon>Bacteria</taxon>
        <taxon>Pseudomonadati</taxon>
        <taxon>Pseudomonadota</taxon>
        <taxon>Alphaproteobacteria</taxon>
        <taxon>Maricaulales</taxon>
        <taxon>Maricaulaceae</taxon>
        <taxon>Hyphobacterium</taxon>
    </lineage>
</organism>
<dbReference type="InterPro" id="IPR043129">
    <property type="entry name" value="ATPase_NBD"/>
</dbReference>
<dbReference type="RefSeq" id="WP_330196379.1">
    <property type="nucleotide sequence ID" value="NZ_JAZDRO010000003.1"/>
</dbReference>
<protein>
    <submittedName>
        <fullName evidence="1">ROK family protein</fullName>
    </submittedName>
</protein>
<dbReference type="SUPFAM" id="SSF53067">
    <property type="entry name" value="Actin-like ATPase domain"/>
    <property type="match status" value="1"/>
</dbReference>